<dbReference type="Gene3D" id="1.20.1720.10">
    <property type="entry name" value="Multidrug resistance protein D"/>
    <property type="match status" value="1"/>
</dbReference>
<evidence type="ECO:0000259" key="7">
    <source>
        <dbReference type="PROSITE" id="PS50850"/>
    </source>
</evidence>
<dbReference type="PROSITE" id="PS50850">
    <property type="entry name" value="MFS"/>
    <property type="match status" value="1"/>
</dbReference>
<dbReference type="FunFam" id="1.20.1720.10:FF:000009">
    <property type="entry name" value="MFS multidrug transporter"/>
    <property type="match status" value="1"/>
</dbReference>
<feature type="domain" description="Major facilitator superfamily (MFS) profile" evidence="7">
    <location>
        <begin position="75"/>
        <end position="536"/>
    </location>
</feature>
<evidence type="ECO:0000313" key="8">
    <source>
        <dbReference type="EMBL" id="KAF2692113.1"/>
    </source>
</evidence>
<dbReference type="EMBL" id="MU005569">
    <property type="protein sequence ID" value="KAF2692113.1"/>
    <property type="molecule type" value="Genomic_DNA"/>
</dbReference>
<feature type="transmembrane region" description="Helical" evidence="6">
    <location>
        <begin position="229"/>
        <end position="248"/>
    </location>
</feature>
<feature type="transmembrane region" description="Helical" evidence="6">
    <location>
        <begin position="507"/>
        <end position="528"/>
    </location>
</feature>
<dbReference type="InterPro" id="IPR020846">
    <property type="entry name" value="MFS_dom"/>
</dbReference>
<keyword evidence="5 6" id="KW-0472">Membrane</keyword>
<keyword evidence="3 6" id="KW-0812">Transmembrane</keyword>
<evidence type="ECO:0000256" key="4">
    <source>
        <dbReference type="ARBA" id="ARBA00022989"/>
    </source>
</evidence>
<feature type="transmembrane region" description="Helical" evidence="6">
    <location>
        <begin position="358"/>
        <end position="382"/>
    </location>
</feature>
<evidence type="ECO:0000256" key="1">
    <source>
        <dbReference type="ARBA" id="ARBA00004141"/>
    </source>
</evidence>
<feature type="transmembrane region" description="Helical" evidence="6">
    <location>
        <begin position="443"/>
        <end position="468"/>
    </location>
</feature>
<proteinExistence type="predicted"/>
<evidence type="ECO:0000313" key="9">
    <source>
        <dbReference type="Proteomes" id="UP000799291"/>
    </source>
</evidence>
<dbReference type="AlphaFoldDB" id="A0A6G1JPM3"/>
<sequence>MDPQNHRPFGMSVELTRTELLEKISNCTAIRNSNVPTKYSSNVKLSLLWYFSFEESVNGSEVAYTVFSHRVKIFIIIMSATSSLFSPVSSLIYLPALDVLADFYHVSIGRINLSVTTYMILQGLAPMFFGDMADQMGRRPVYLLTFGIYLVANIALALQSNYAALLVLRALQSTGSSGTIALGNAVMADIATPAERSGYISYVQAGMMIGVAIAPTIGGLLTQFLSWRALFWFLAIAGGVYLAIYIPFLPETCRKVVGNGSIPPQGWNRTFWNVAEGRRNKKMGQGDTAGELERQRRKHELAPRGHIVIPNPLKALRIIVEKDVALIMFFTSLMVAGFYMIMVPIPSTFEDVYNFNQLQVGLCYIPFSVGSAIGTIAAGKFLDWNFRRVALKIGHPLHLRRGDDLRHFPVEKVRLQVLWLPALIGGACMISWGWVLAARTSLAAPLVILFIGGGTISGTMAMQQALLIDLYPQSPATVSAALNVCRCLLSAAGTSVIQYMIDAMGLGWCYTFVGLVLIAFTPLSAVVVKWGPKWREERFLRVERKKQEKANEGK</sequence>
<dbReference type="Pfam" id="PF07690">
    <property type="entry name" value="MFS_1"/>
    <property type="match status" value="1"/>
</dbReference>
<keyword evidence="2" id="KW-0813">Transport</keyword>
<dbReference type="SUPFAM" id="SSF103473">
    <property type="entry name" value="MFS general substrate transporter"/>
    <property type="match status" value="1"/>
</dbReference>
<feature type="transmembrane region" description="Helical" evidence="6">
    <location>
        <begin position="199"/>
        <end position="217"/>
    </location>
</feature>
<organism evidence="8 9">
    <name type="scientific">Lentithecium fluviatile CBS 122367</name>
    <dbReference type="NCBI Taxonomy" id="1168545"/>
    <lineage>
        <taxon>Eukaryota</taxon>
        <taxon>Fungi</taxon>
        <taxon>Dikarya</taxon>
        <taxon>Ascomycota</taxon>
        <taxon>Pezizomycotina</taxon>
        <taxon>Dothideomycetes</taxon>
        <taxon>Pleosporomycetidae</taxon>
        <taxon>Pleosporales</taxon>
        <taxon>Massarineae</taxon>
        <taxon>Lentitheciaceae</taxon>
        <taxon>Lentithecium</taxon>
    </lineage>
</organism>
<feature type="transmembrane region" description="Helical" evidence="6">
    <location>
        <begin position="73"/>
        <end position="96"/>
    </location>
</feature>
<accession>A0A6G1JPM3</accession>
<dbReference type="Proteomes" id="UP000799291">
    <property type="component" value="Unassembled WGS sequence"/>
</dbReference>
<dbReference type="GO" id="GO:0005886">
    <property type="term" value="C:plasma membrane"/>
    <property type="evidence" value="ECO:0007669"/>
    <property type="project" value="TreeGrafter"/>
</dbReference>
<feature type="transmembrane region" description="Helical" evidence="6">
    <location>
        <begin position="141"/>
        <end position="160"/>
    </location>
</feature>
<feature type="transmembrane region" description="Helical" evidence="6">
    <location>
        <begin position="417"/>
        <end position="437"/>
    </location>
</feature>
<dbReference type="Gene3D" id="1.20.1250.20">
    <property type="entry name" value="MFS general substrate transporter like domains"/>
    <property type="match status" value="1"/>
</dbReference>
<evidence type="ECO:0000256" key="6">
    <source>
        <dbReference type="SAM" id="Phobius"/>
    </source>
</evidence>
<dbReference type="PANTHER" id="PTHR23502:SF51">
    <property type="entry name" value="QUINIDINE RESISTANCE PROTEIN 1-RELATED"/>
    <property type="match status" value="1"/>
</dbReference>
<dbReference type="InterPro" id="IPR036259">
    <property type="entry name" value="MFS_trans_sf"/>
</dbReference>
<protein>
    <submittedName>
        <fullName evidence="8">MFS general substrate transporter</fullName>
    </submittedName>
</protein>
<evidence type="ECO:0000256" key="2">
    <source>
        <dbReference type="ARBA" id="ARBA00022448"/>
    </source>
</evidence>
<evidence type="ECO:0000256" key="3">
    <source>
        <dbReference type="ARBA" id="ARBA00022692"/>
    </source>
</evidence>
<dbReference type="PANTHER" id="PTHR23502">
    <property type="entry name" value="MAJOR FACILITATOR SUPERFAMILY"/>
    <property type="match status" value="1"/>
</dbReference>
<dbReference type="GO" id="GO:0022857">
    <property type="term" value="F:transmembrane transporter activity"/>
    <property type="evidence" value="ECO:0007669"/>
    <property type="project" value="InterPro"/>
</dbReference>
<keyword evidence="9" id="KW-1185">Reference proteome</keyword>
<keyword evidence="4 6" id="KW-1133">Transmembrane helix</keyword>
<evidence type="ECO:0000256" key="5">
    <source>
        <dbReference type="ARBA" id="ARBA00023136"/>
    </source>
</evidence>
<gene>
    <name evidence="8" type="ORF">K458DRAFT_438335</name>
</gene>
<dbReference type="OrthoDB" id="2441642at2759"/>
<comment type="subcellular location">
    <subcellularLocation>
        <location evidence="1">Membrane</location>
        <topology evidence="1">Multi-pass membrane protein</topology>
    </subcellularLocation>
</comment>
<dbReference type="InterPro" id="IPR011701">
    <property type="entry name" value="MFS"/>
</dbReference>
<feature type="transmembrane region" description="Helical" evidence="6">
    <location>
        <begin position="480"/>
        <end position="501"/>
    </location>
</feature>
<reference evidence="8" key="1">
    <citation type="journal article" date="2020" name="Stud. Mycol.">
        <title>101 Dothideomycetes genomes: a test case for predicting lifestyles and emergence of pathogens.</title>
        <authorList>
            <person name="Haridas S."/>
            <person name="Albert R."/>
            <person name="Binder M."/>
            <person name="Bloem J."/>
            <person name="Labutti K."/>
            <person name="Salamov A."/>
            <person name="Andreopoulos B."/>
            <person name="Baker S."/>
            <person name="Barry K."/>
            <person name="Bills G."/>
            <person name="Bluhm B."/>
            <person name="Cannon C."/>
            <person name="Castanera R."/>
            <person name="Culley D."/>
            <person name="Daum C."/>
            <person name="Ezra D."/>
            <person name="Gonzalez J."/>
            <person name="Henrissat B."/>
            <person name="Kuo A."/>
            <person name="Liang C."/>
            <person name="Lipzen A."/>
            <person name="Lutzoni F."/>
            <person name="Magnuson J."/>
            <person name="Mondo S."/>
            <person name="Nolan M."/>
            <person name="Ohm R."/>
            <person name="Pangilinan J."/>
            <person name="Park H.-J."/>
            <person name="Ramirez L."/>
            <person name="Alfaro M."/>
            <person name="Sun H."/>
            <person name="Tritt A."/>
            <person name="Yoshinaga Y."/>
            <person name="Zwiers L.-H."/>
            <person name="Turgeon B."/>
            <person name="Goodwin S."/>
            <person name="Spatafora J."/>
            <person name="Crous P."/>
            <person name="Grigoriev I."/>
        </authorList>
    </citation>
    <scope>NUCLEOTIDE SEQUENCE</scope>
    <source>
        <strain evidence="8">CBS 122367</strain>
    </source>
</reference>
<name>A0A6G1JPM3_9PLEO</name>
<feature type="transmembrane region" description="Helical" evidence="6">
    <location>
        <begin position="324"/>
        <end position="346"/>
    </location>
</feature>
<feature type="transmembrane region" description="Helical" evidence="6">
    <location>
        <begin position="108"/>
        <end position="129"/>
    </location>
</feature>